<reference evidence="2 3" key="1">
    <citation type="submission" date="2019-04" db="EMBL/GenBank/DDBJ databases">
        <title>Crypto-aerobic microbial life in anoxic (sulfidic) marine sediments.</title>
        <authorList>
            <person name="Bhattacharya S."/>
            <person name="Roy C."/>
            <person name="Mondal N."/>
            <person name="Sarkar J."/>
            <person name="Mandal S."/>
            <person name="Rameez M.J."/>
            <person name="Ghosh W."/>
        </authorList>
    </citation>
    <scope>NUCLEOTIDE SEQUENCE [LARGE SCALE GENOMIC DNA]</scope>
    <source>
        <strain evidence="2 3">SBBC</strain>
    </source>
</reference>
<dbReference type="InterPro" id="IPR009506">
    <property type="entry name" value="YjiS-like"/>
</dbReference>
<comment type="caution">
    <text evidence="2">The sequence shown here is derived from an EMBL/GenBank/DDBJ whole genome shotgun (WGS) entry which is preliminary data.</text>
</comment>
<name>A0A4U0YV37_9RHOB</name>
<proteinExistence type="predicted"/>
<organism evidence="2 3">
    <name type="scientific">Cereibacter changlensis</name>
    <dbReference type="NCBI Taxonomy" id="402884"/>
    <lineage>
        <taxon>Bacteria</taxon>
        <taxon>Pseudomonadati</taxon>
        <taxon>Pseudomonadota</taxon>
        <taxon>Alphaproteobacteria</taxon>
        <taxon>Rhodobacterales</taxon>
        <taxon>Paracoccaceae</taxon>
        <taxon>Cereibacter</taxon>
    </lineage>
</organism>
<dbReference type="Pfam" id="PF06568">
    <property type="entry name" value="YjiS-like"/>
    <property type="match status" value="1"/>
</dbReference>
<dbReference type="Proteomes" id="UP000306340">
    <property type="component" value="Unassembled WGS sequence"/>
</dbReference>
<feature type="domain" description="YjiS-like" evidence="1">
    <location>
        <begin position="25"/>
        <end position="60"/>
    </location>
</feature>
<dbReference type="AlphaFoldDB" id="A0A4U0YV37"/>
<protein>
    <submittedName>
        <fullName evidence="2">DUF1127 domain-containing protein</fullName>
    </submittedName>
</protein>
<evidence type="ECO:0000259" key="1">
    <source>
        <dbReference type="Pfam" id="PF06568"/>
    </source>
</evidence>
<evidence type="ECO:0000313" key="3">
    <source>
        <dbReference type="Proteomes" id="UP000306340"/>
    </source>
</evidence>
<dbReference type="EMBL" id="SWAU01000087">
    <property type="protein sequence ID" value="TKA96582.1"/>
    <property type="molecule type" value="Genomic_DNA"/>
</dbReference>
<sequence>MFASLHTAQLTLGRVQKGGTLARLLKTARLALVARRQRLQLARLDAAALADIGLTPAQARAEADRPVWDVPSTWLR</sequence>
<dbReference type="RefSeq" id="WP_136792522.1">
    <property type="nucleotide sequence ID" value="NZ_SWAU01000087.1"/>
</dbReference>
<evidence type="ECO:0000313" key="2">
    <source>
        <dbReference type="EMBL" id="TKA96582.1"/>
    </source>
</evidence>
<gene>
    <name evidence="2" type="ORF">FAZ78_10730</name>
</gene>
<accession>A0A4U0YV37</accession>